<dbReference type="CDD" id="cd01949">
    <property type="entry name" value="GGDEF"/>
    <property type="match status" value="1"/>
</dbReference>
<dbReference type="InterPro" id="IPR050469">
    <property type="entry name" value="Diguanylate_Cyclase"/>
</dbReference>
<gene>
    <name evidence="5" type="ORF">tinsulaeT_07710</name>
</gene>
<dbReference type="RefSeq" id="WP_284243285.1">
    <property type="nucleotide sequence ID" value="NZ_BSST01000001.1"/>
</dbReference>
<keyword evidence="6" id="KW-1185">Reference proteome</keyword>
<dbReference type="InterPro" id="IPR043128">
    <property type="entry name" value="Rev_trsase/Diguanyl_cyclase"/>
</dbReference>
<feature type="domain" description="GGDEF" evidence="4">
    <location>
        <begin position="200"/>
        <end position="333"/>
    </location>
</feature>
<proteinExistence type="predicted"/>
<comment type="caution">
    <text evidence="5">The sequence shown here is derived from an EMBL/GenBank/DDBJ whole genome shotgun (WGS) entry which is preliminary data.</text>
</comment>
<dbReference type="InterPro" id="IPR000160">
    <property type="entry name" value="GGDEF_dom"/>
</dbReference>
<dbReference type="EC" id="2.7.7.65" evidence="1"/>
<comment type="catalytic activity">
    <reaction evidence="2">
        <text>2 GTP = 3',3'-c-di-GMP + 2 diphosphate</text>
        <dbReference type="Rhea" id="RHEA:24898"/>
        <dbReference type="ChEBI" id="CHEBI:33019"/>
        <dbReference type="ChEBI" id="CHEBI:37565"/>
        <dbReference type="ChEBI" id="CHEBI:58805"/>
        <dbReference type="EC" id="2.7.7.65"/>
    </reaction>
</comment>
<dbReference type="EMBL" id="BSST01000001">
    <property type="protein sequence ID" value="GLX77431.1"/>
    <property type="molecule type" value="Genomic_DNA"/>
</dbReference>
<dbReference type="NCBIfam" id="TIGR00254">
    <property type="entry name" value="GGDEF"/>
    <property type="match status" value="1"/>
</dbReference>
<keyword evidence="3" id="KW-0175">Coiled coil</keyword>
<dbReference type="PROSITE" id="PS50887">
    <property type="entry name" value="GGDEF"/>
    <property type="match status" value="1"/>
</dbReference>
<organism evidence="5 6">
    <name type="scientific">Thalassotalea insulae</name>
    <dbReference type="NCBI Taxonomy" id="2056778"/>
    <lineage>
        <taxon>Bacteria</taxon>
        <taxon>Pseudomonadati</taxon>
        <taxon>Pseudomonadota</taxon>
        <taxon>Gammaproteobacteria</taxon>
        <taxon>Alteromonadales</taxon>
        <taxon>Colwelliaceae</taxon>
        <taxon>Thalassotalea</taxon>
    </lineage>
</organism>
<dbReference type="PANTHER" id="PTHR45138">
    <property type="entry name" value="REGULATORY COMPONENTS OF SENSORY TRANSDUCTION SYSTEM"/>
    <property type="match status" value="1"/>
</dbReference>
<accession>A0ABQ6GRV7</accession>
<evidence type="ECO:0000256" key="3">
    <source>
        <dbReference type="SAM" id="Coils"/>
    </source>
</evidence>
<evidence type="ECO:0000313" key="6">
    <source>
        <dbReference type="Proteomes" id="UP001157186"/>
    </source>
</evidence>
<dbReference type="SUPFAM" id="SSF55073">
    <property type="entry name" value="Nucleotide cyclase"/>
    <property type="match status" value="1"/>
</dbReference>
<reference evidence="5 6" key="1">
    <citation type="submission" date="2023-03" db="EMBL/GenBank/DDBJ databases">
        <title>Draft genome sequence of Thalassotalea insulae KCTC 62186T.</title>
        <authorList>
            <person name="Sawabe T."/>
        </authorList>
    </citation>
    <scope>NUCLEOTIDE SEQUENCE [LARGE SCALE GENOMIC DNA]</scope>
    <source>
        <strain evidence="5 6">KCTC 62186</strain>
    </source>
</reference>
<dbReference type="PANTHER" id="PTHR45138:SF9">
    <property type="entry name" value="DIGUANYLATE CYCLASE DGCM-RELATED"/>
    <property type="match status" value="1"/>
</dbReference>
<dbReference type="SMART" id="SM00267">
    <property type="entry name" value="GGDEF"/>
    <property type="match status" value="1"/>
</dbReference>
<dbReference type="Proteomes" id="UP001157186">
    <property type="component" value="Unassembled WGS sequence"/>
</dbReference>
<dbReference type="InterPro" id="IPR029787">
    <property type="entry name" value="Nucleotide_cyclase"/>
</dbReference>
<dbReference type="Gene3D" id="3.30.70.270">
    <property type="match status" value="1"/>
</dbReference>
<evidence type="ECO:0000259" key="4">
    <source>
        <dbReference type="PROSITE" id="PS50887"/>
    </source>
</evidence>
<evidence type="ECO:0000313" key="5">
    <source>
        <dbReference type="EMBL" id="GLX77431.1"/>
    </source>
</evidence>
<dbReference type="Pfam" id="PF00990">
    <property type="entry name" value="GGDEF"/>
    <property type="match status" value="1"/>
</dbReference>
<evidence type="ECO:0000256" key="1">
    <source>
        <dbReference type="ARBA" id="ARBA00012528"/>
    </source>
</evidence>
<protein>
    <recommendedName>
        <fullName evidence="1">diguanylate cyclase</fullName>
        <ecNumber evidence="1">2.7.7.65</ecNumber>
    </recommendedName>
</protein>
<name>A0ABQ6GRV7_9GAMM</name>
<evidence type="ECO:0000256" key="2">
    <source>
        <dbReference type="ARBA" id="ARBA00034247"/>
    </source>
</evidence>
<sequence>MNTQDNYPCAVKVSEQTIKFLSQYEVAPTPINFSVIYHYLSKSNELLNQYIDEYISWHGSLDAVFIESAFLEFFSTTDQLERSLLTPFEQTLSSTMEKLQTQVDNGNEIASNLQRADNVLAKSTRQASFKPVLKFINATLAHSQHQHQELNKELAETYQQVKQLKSQLKASRDEAMLDALTGLYNRRGCDEKLKELSKESTHASCLIDIDHFKNINDSFGHAVGDQVIQKVAATIKEHLSSTDFAVRQGGEEFIVVLANQTKKDAKSFAETIRIAITKLRLKQKKTNAYLPPISVSVGVAEYQESSTWKSVFEKADSALYQAKNAGRNCCIVM</sequence>
<feature type="coiled-coil region" evidence="3">
    <location>
        <begin position="96"/>
        <end position="174"/>
    </location>
</feature>